<protein>
    <submittedName>
        <fullName evidence="2">Uncharacterized protein</fullName>
    </submittedName>
</protein>
<keyword evidence="1" id="KW-1133">Transmembrane helix</keyword>
<dbReference type="Proteomes" id="UP001590950">
    <property type="component" value="Unassembled WGS sequence"/>
</dbReference>
<evidence type="ECO:0000313" key="3">
    <source>
        <dbReference type="Proteomes" id="UP001590950"/>
    </source>
</evidence>
<gene>
    <name evidence="2" type="ORF">N7G274_008272</name>
</gene>
<feature type="transmembrane region" description="Helical" evidence="1">
    <location>
        <begin position="45"/>
        <end position="72"/>
    </location>
</feature>
<accession>A0ABR3ZZ12</accession>
<evidence type="ECO:0000256" key="1">
    <source>
        <dbReference type="SAM" id="Phobius"/>
    </source>
</evidence>
<reference evidence="2 3" key="1">
    <citation type="submission" date="2024-09" db="EMBL/GenBank/DDBJ databases">
        <title>Rethinking Asexuality: The Enigmatic Case of Functional Sexual Genes in Lepraria (Stereocaulaceae).</title>
        <authorList>
            <person name="Doellman M."/>
            <person name="Sun Y."/>
            <person name="Barcenas-Pena A."/>
            <person name="Lumbsch H.T."/>
            <person name="Grewe F."/>
        </authorList>
    </citation>
    <scope>NUCLEOTIDE SEQUENCE [LARGE SCALE GENOMIC DNA]</scope>
    <source>
        <strain evidence="2 3">Mercado 3170</strain>
    </source>
</reference>
<organism evidence="2 3">
    <name type="scientific">Stereocaulon virgatum</name>
    <dbReference type="NCBI Taxonomy" id="373712"/>
    <lineage>
        <taxon>Eukaryota</taxon>
        <taxon>Fungi</taxon>
        <taxon>Dikarya</taxon>
        <taxon>Ascomycota</taxon>
        <taxon>Pezizomycotina</taxon>
        <taxon>Lecanoromycetes</taxon>
        <taxon>OSLEUM clade</taxon>
        <taxon>Lecanoromycetidae</taxon>
        <taxon>Lecanorales</taxon>
        <taxon>Lecanorineae</taxon>
        <taxon>Stereocaulaceae</taxon>
        <taxon>Stereocaulon</taxon>
    </lineage>
</organism>
<sequence>MYKNAPLKVDEEKGQENPSESYITVMSFYDGDLENPYNWSLGKKIYILLCGIVAVVDSTLGSSLPCGAINYIGPYFNVTSDQQLVLPFSLSLVGYVLGPIFFGP</sequence>
<evidence type="ECO:0000313" key="2">
    <source>
        <dbReference type="EMBL" id="KAL2038932.1"/>
    </source>
</evidence>
<dbReference type="EMBL" id="JBEFKJ010000028">
    <property type="protein sequence ID" value="KAL2038932.1"/>
    <property type="molecule type" value="Genomic_DNA"/>
</dbReference>
<feature type="transmembrane region" description="Helical" evidence="1">
    <location>
        <begin position="84"/>
        <end position="102"/>
    </location>
</feature>
<keyword evidence="1" id="KW-0812">Transmembrane</keyword>
<comment type="caution">
    <text evidence="2">The sequence shown here is derived from an EMBL/GenBank/DDBJ whole genome shotgun (WGS) entry which is preliminary data.</text>
</comment>
<name>A0ABR3ZZ12_9LECA</name>
<keyword evidence="1" id="KW-0472">Membrane</keyword>
<proteinExistence type="predicted"/>
<keyword evidence="3" id="KW-1185">Reference proteome</keyword>